<dbReference type="Proteomes" id="UP000278149">
    <property type="component" value="Unassembled WGS sequence"/>
</dbReference>
<evidence type="ECO:0000259" key="7">
    <source>
        <dbReference type="Pfam" id="PF24961"/>
    </source>
</evidence>
<dbReference type="Pfam" id="PF24961">
    <property type="entry name" value="NfeD_membrane"/>
    <property type="match status" value="1"/>
</dbReference>
<dbReference type="GO" id="GO:0016020">
    <property type="term" value="C:membrane"/>
    <property type="evidence" value="ECO:0007669"/>
    <property type="project" value="UniProtKB-SubCell"/>
</dbReference>
<dbReference type="InterPro" id="IPR012340">
    <property type="entry name" value="NA-bd_OB-fold"/>
</dbReference>
<dbReference type="InterPro" id="IPR056739">
    <property type="entry name" value="NfeD_membrane"/>
</dbReference>
<evidence type="ECO:0000313" key="9">
    <source>
        <dbReference type="EMBL" id="RSN67670.1"/>
    </source>
</evidence>
<evidence type="ECO:0000256" key="3">
    <source>
        <dbReference type="ARBA" id="ARBA00022989"/>
    </source>
</evidence>
<dbReference type="Gene3D" id="2.40.50.140">
    <property type="entry name" value="Nucleic acid-binding proteins"/>
    <property type="match status" value="1"/>
</dbReference>
<evidence type="ECO:0000256" key="4">
    <source>
        <dbReference type="ARBA" id="ARBA00023136"/>
    </source>
</evidence>
<feature type="transmembrane region" description="Helical" evidence="5">
    <location>
        <begin position="296"/>
        <end position="317"/>
    </location>
</feature>
<comment type="caution">
    <text evidence="9">The sequence shown here is derived from an EMBL/GenBank/DDBJ whole genome shotgun (WGS) entry which is preliminary data.</text>
</comment>
<organism evidence="9 10">
    <name type="scientific">Candidatus Korarchaeum cryptofilum</name>
    <dbReference type="NCBI Taxonomy" id="498846"/>
    <lineage>
        <taxon>Archaea</taxon>
        <taxon>Thermoproteota</taxon>
        <taxon>Candidatus Korarchaeia</taxon>
        <taxon>Candidatus Korarchaeales</taxon>
        <taxon>Candidatus Korarchaeaceae</taxon>
        <taxon>Candidatus Korarchaeum</taxon>
    </lineage>
</organism>
<evidence type="ECO:0000256" key="5">
    <source>
        <dbReference type="SAM" id="Phobius"/>
    </source>
</evidence>
<keyword evidence="2 5" id="KW-0812">Transmembrane</keyword>
<sequence length="425" mass="45348">MRRILLILSLFLFIHALSAGAGGRVLVTNITGYISPATVEQVRLAVKTAENGYSALVLQINTFGGQSDATFSIIDLILASKVPVIGYIYPEGGQALSAGTYILMATDYAAMSPYSTIGSAQPVVGYTPLNESKYLNAYATKMRSYAAMHGRNQSAAELMVLSNKNFMADEALKVGLIDSVEQSLDSLLENADGKVVRRGAQEFKLEVYPATIEYLETTPRVEIMKYLSDPVLSSILFSIGFMALIIGLTTPGWGAELAGIVLLLLAIAGMGVSVDLVSLILLAIAASLFIAEVKKGLHGIGAISSTALLVLAILLMIGSPWRPILISSSWMIETFLKLILSVGGVGLIISFIFMRGIATALRKRPVSWLPTGKGVAVDDIGPGGTGYVRISGELWRATSNEEIRSGDAVEVVDRKDNLLVVRKAS</sequence>
<dbReference type="Gene3D" id="3.90.226.10">
    <property type="entry name" value="2-enoyl-CoA Hydratase, Chain A, domain 1"/>
    <property type="match status" value="1"/>
</dbReference>
<dbReference type="InterPro" id="IPR029045">
    <property type="entry name" value="ClpP/crotonase-like_dom_sf"/>
</dbReference>
<reference evidence="9 10" key="1">
    <citation type="submission" date="2018-10" db="EMBL/GenBank/DDBJ databases">
        <title>Co-occurring genomic capacity for anaerobic methane metabolism and dissimilatory sulfite reduction discovered in the Korarchaeota.</title>
        <authorList>
            <person name="Mckay L.J."/>
            <person name="Dlakic M."/>
            <person name="Fields M.W."/>
            <person name="Delmont T.O."/>
            <person name="Eren A.M."/>
            <person name="Jay Z.J."/>
            <person name="Klingelsmith K.B."/>
            <person name="Rusch D.B."/>
            <person name="Inskeep W.P."/>
        </authorList>
    </citation>
    <scope>NUCLEOTIDE SEQUENCE [LARGE SCALE GENOMIC DNA]</scope>
    <source>
        <strain evidence="9 10">WS</strain>
    </source>
</reference>
<dbReference type="InterPro" id="IPR056738">
    <property type="entry name" value="NfeD1b_N"/>
</dbReference>
<feature type="transmembrane region" description="Helical" evidence="5">
    <location>
        <begin position="260"/>
        <end position="290"/>
    </location>
</feature>
<dbReference type="RefSeq" id="WP_125742513.1">
    <property type="nucleotide sequence ID" value="NZ_RCOR01000042.1"/>
</dbReference>
<evidence type="ECO:0000256" key="2">
    <source>
        <dbReference type="ARBA" id="ARBA00022692"/>
    </source>
</evidence>
<dbReference type="PANTHER" id="PTHR33507:SF4">
    <property type="entry name" value="NODULATION COMPETITIVENESS PROTEIN NFED"/>
    <property type="match status" value="1"/>
</dbReference>
<proteinExistence type="predicted"/>
<dbReference type="SUPFAM" id="SSF141322">
    <property type="entry name" value="NfeD domain-like"/>
    <property type="match status" value="1"/>
</dbReference>
<name>A0A3R9QPZ5_9CREN</name>
<dbReference type="CDD" id="cd07020">
    <property type="entry name" value="Clp_protease_NfeD_1"/>
    <property type="match status" value="1"/>
</dbReference>
<dbReference type="SUPFAM" id="SSF52096">
    <property type="entry name" value="ClpP/crotonase"/>
    <property type="match status" value="1"/>
</dbReference>
<dbReference type="AlphaFoldDB" id="A0A3R9QPZ5"/>
<keyword evidence="4 5" id="KW-0472">Membrane</keyword>
<dbReference type="InterPro" id="IPR002810">
    <property type="entry name" value="NfeD-like_C"/>
</dbReference>
<keyword evidence="3 5" id="KW-1133">Transmembrane helix</keyword>
<evidence type="ECO:0000313" key="10">
    <source>
        <dbReference type="Proteomes" id="UP000278149"/>
    </source>
</evidence>
<gene>
    <name evidence="9" type="ORF">D9Q81_07700</name>
</gene>
<dbReference type="FunFam" id="3.90.226.10:FF:000089">
    <property type="entry name" value="Membrane-bound serine protease"/>
    <property type="match status" value="1"/>
</dbReference>
<comment type="subcellular location">
    <subcellularLocation>
        <location evidence="1">Membrane</location>
        <topology evidence="1">Multi-pass membrane protein</topology>
    </subcellularLocation>
</comment>
<feature type="domain" description="NfeD-like C-terminal" evidence="6">
    <location>
        <begin position="373"/>
        <end position="423"/>
    </location>
</feature>
<feature type="transmembrane region" description="Helical" evidence="5">
    <location>
        <begin position="338"/>
        <end position="358"/>
    </location>
</feature>
<feature type="transmembrane region" description="Helical" evidence="5">
    <location>
        <begin position="231"/>
        <end position="248"/>
    </location>
</feature>
<accession>A0A3R9QPZ5</accession>
<evidence type="ECO:0000259" key="8">
    <source>
        <dbReference type="Pfam" id="PF25145"/>
    </source>
</evidence>
<dbReference type="InterPro" id="IPR052165">
    <property type="entry name" value="Membrane_assoc_protease"/>
</dbReference>
<protein>
    <submittedName>
        <fullName evidence="9">Nodulation protein NfeD</fullName>
    </submittedName>
</protein>
<evidence type="ECO:0000259" key="6">
    <source>
        <dbReference type="Pfam" id="PF01957"/>
    </source>
</evidence>
<feature type="domain" description="NfeD1b N-terminal" evidence="8">
    <location>
        <begin position="42"/>
        <end position="164"/>
    </location>
</feature>
<feature type="domain" description="NfeD integral membrane" evidence="7">
    <location>
        <begin position="232"/>
        <end position="348"/>
    </location>
</feature>
<dbReference type="Pfam" id="PF01957">
    <property type="entry name" value="NfeD"/>
    <property type="match status" value="1"/>
</dbReference>
<dbReference type="Pfam" id="PF25145">
    <property type="entry name" value="NfeD1b_N"/>
    <property type="match status" value="1"/>
</dbReference>
<dbReference type="EMBL" id="RCOR01000042">
    <property type="protein sequence ID" value="RSN67670.1"/>
    <property type="molecule type" value="Genomic_DNA"/>
</dbReference>
<evidence type="ECO:0000256" key="1">
    <source>
        <dbReference type="ARBA" id="ARBA00004141"/>
    </source>
</evidence>
<dbReference type="PANTHER" id="PTHR33507">
    <property type="entry name" value="INNER MEMBRANE PROTEIN YBBJ"/>
    <property type="match status" value="1"/>
</dbReference>